<dbReference type="GO" id="GO:0009372">
    <property type="term" value="P:quorum sensing"/>
    <property type="evidence" value="ECO:0007669"/>
    <property type="project" value="UniProtKB-KW"/>
</dbReference>
<feature type="active site" description="Nucleophile" evidence="6">
    <location>
        <position position="231"/>
    </location>
</feature>
<dbReference type="Gene3D" id="1.10.439.10">
    <property type="entry name" value="Penicillin Amidohydrolase, domain 1"/>
    <property type="match status" value="1"/>
</dbReference>
<keyword evidence="7" id="KW-0479">Metal-binding</keyword>
<keyword evidence="3 8" id="KW-0732">Signal</keyword>
<keyword evidence="10" id="KW-1185">Reference proteome</keyword>
<dbReference type="KEGG" id="pspi:PS2015_945"/>
<evidence type="ECO:0000256" key="6">
    <source>
        <dbReference type="PIRSR" id="PIRSR001227-1"/>
    </source>
</evidence>
<name>A0A0S2KCB5_9GAMM</name>
<dbReference type="EMBL" id="CP013189">
    <property type="protein sequence ID" value="ALO45615.1"/>
    <property type="molecule type" value="Genomic_DNA"/>
</dbReference>
<dbReference type="SUPFAM" id="SSF56235">
    <property type="entry name" value="N-terminal nucleophile aminohydrolases (Ntn hydrolases)"/>
    <property type="match status" value="1"/>
</dbReference>
<dbReference type="PROSITE" id="PS51257">
    <property type="entry name" value="PROKAR_LIPOPROTEIN"/>
    <property type="match status" value="1"/>
</dbReference>
<comment type="similarity">
    <text evidence="2">Belongs to the peptidase S45 family.</text>
</comment>
<accession>A0A0S2KCB5</accession>
<comment type="subcellular location">
    <subcellularLocation>
        <location evidence="1">Periplasm</location>
    </subcellularLocation>
</comment>
<evidence type="ECO:0000313" key="10">
    <source>
        <dbReference type="Proteomes" id="UP000065641"/>
    </source>
</evidence>
<keyword evidence="7" id="KW-0106">Calcium</keyword>
<dbReference type="Gene3D" id="3.60.20.10">
    <property type="entry name" value="Glutamine Phosphoribosylpyrophosphate, subunit 1, domain 1"/>
    <property type="match status" value="1"/>
</dbReference>
<evidence type="ECO:0000256" key="4">
    <source>
        <dbReference type="ARBA" id="ARBA00022801"/>
    </source>
</evidence>
<dbReference type="PANTHER" id="PTHR34218:SF3">
    <property type="entry name" value="ACYL-HOMOSERINE LACTONE ACYLASE PVDQ"/>
    <property type="match status" value="1"/>
</dbReference>
<dbReference type="Pfam" id="PF01804">
    <property type="entry name" value="Penicil_amidase"/>
    <property type="match status" value="1"/>
</dbReference>
<dbReference type="GO" id="GO:0046872">
    <property type="term" value="F:metal ion binding"/>
    <property type="evidence" value="ECO:0007669"/>
    <property type="project" value="UniProtKB-KW"/>
</dbReference>
<dbReference type="GO" id="GO:0017000">
    <property type="term" value="P:antibiotic biosynthetic process"/>
    <property type="evidence" value="ECO:0007669"/>
    <property type="project" value="InterPro"/>
</dbReference>
<protein>
    <submittedName>
        <fullName evidence="9">Penicillin amidase</fullName>
    </submittedName>
</protein>
<feature type="binding site" evidence="7">
    <location>
        <position position="301"/>
    </location>
    <ligand>
        <name>Ca(2+)</name>
        <dbReference type="ChEBI" id="CHEBI:29108"/>
    </ligand>
</feature>
<dbReference type="Proteomes" id="UP000065641">
    <property type="component" value="Chromosome"/>
</dbReference>
<dbReference type="PANTHER" id="PTHR34218">
    <property type="entry name" value="PEPTIDASE S45 PENICILLIN AMIDASE"/>
    <property type="match status" value="1"/>
</dbReference>
<gene>
    <name evidence="9" type="ORF">PS2015_945</name>
</gene>
<comment type="cofactor">
    <cofactor evidence="7">
        <name>Ca(2+)</name>
        <dbReference type="ChEBI" id="CHEBI:29108"/>
    </cofactor>
    <text evidence="7">Binds 1 Ca(2+) ion per dimer.</text>
</comment>
<dbReference type="AlphaFoldDB" id="A0A0S2KCB5"/>
<evidence type="ECO:0000256" key="5">
    <source>
        <dbReference type="ARBA" id="ARBA00023145"/>
    </source>
</evidence>
<evidence type="ECO:0000313" key="9">
    <source>
        <dbReference type="EMBL" id="ALO45615.1"/>
    </source>
</evidence>
<evidence type="ECO:0000256" key="1">
    <source>
        <dbReference type="ARBA" id="ARBA00004418"/>
    </source>
</evidence>
<dbReference type="Gene3D" id="1.10.1400.10">
    <property type="match status" value="1"/>
</dbReference>
<dbReference type="InterPro" id="IPR014395">
    <property type="entry name" value="Pen/GL7ACA/AHL_acylase"/>
</dbReference>
<feature type="binding site" evidence="7">
    <location>
        <position position="304"/>
    </location>
    <ligand>
        <name>Ca(2+)</name>
        <dbReference type="ChEBI" id="CHEBI:29108"/>
    </ligand>
</feature>
<dbReference type="InterPro" id="IPR043147">
    <property type="entry name" value="Penicillin_amidase_A-knob"/>
</dbReference>
<dbReference type="Gene3D" id="2.30.120.10">
    <property type="match status" value="1"/>
</dbReference>
<dbReference type="GO" id="GO:0042597">
    <property type="term" value="C:periplasmic space"/>
    <property type="evidence" value="ECO:0007669"/>
    <property type="project" value="UniProtKB-SubCell"/>
</dbReference>
<proteinExistence type="inferred from homology"/>
<dbReference type="OrthoDB" id="9760084at2"/>
<evidence type="ECO:0000256" key="8">
    <source>
        <dbReference type="SAM" id="SignalP"/>
    </source>
</evidence>
<dbReference type="InterPro" id="IPR043146">
    <property type="entry name" value="Penicillin_amidase_N_B-knob"/>
</dbReference>
<dbReference type="InterPro" id="IPR023343">
    <property type="entry name" value="Penicillin_amidase_dom1"/>
</dbReference>
<dbReference type="GO" id="GO:0016811">
    <property type="term" value="F:hydrolase activity, acting on carbon-nitrogen (but not peptide) bonds, in linear amides"/>
    <property type="evidence" value="ECO:0007669"/>
    <property type="project" value="InterPro"/>
</dbReference>
<keyword evidence="4" id="KW-0378">Hydrolase</keyword>
<feature type="chain" id="PRO_5006601468" evidence="8">
    <location>
        <begin position="28"/>
        <end position="754"/>
    </location>
</feature>
<dbReference type="InterPro" id="IPR002692">
    <property type="entry name" value="S45"/>
</dbReference>
<reference evidence="9 10" key="1">
    <citation type="submission" date="2015-11" db="EMBL/GenBank/DDBJ databases">
        <authorList>
            <person name="Zhang Y."/>
            <person name="Guo Z."/>
        </authorList>
    </citation>
    <scope>NUCLEOTIDE SEQUENCE [LARGE SCALE GENOMIC DNA]</scope>
    <source>
        <strain evidence="9 10">KCTC 32221</strain>
    </source>
</reference>
<sequence length="754" mass="85017" precursor="true">MQLTRQLFNFITLAVLLVFLAACLPQTDDSNPAPLTEQQRLQARAERVEIVRDDFGVAHIYGATDADVVFGFLYAQAEDDFPRIERNYTWAIGRLAEVEGESALYSDLRARLYMSEEEARQAYEQAPEWLQQLADAFADGLNYYLMSNPQVEPKLLTRFENWMPFYFFEGSIGGDIEQIPLRGIEAFYSQAESLQSVLPPVQDSVPDPNLIIRHHADEPLANAIFDEPAGSNGFAISGDVSATGNALLLVNPHTSFFFRGEYHLVSDEGLNAYGASTWGQFFIYQGFNEHNGWMHTSTGADFMDEFVQQVANDNGELKYRYGDEWRPLSVSRVNLRYRDGDQMSVRSFPVYRTHQGPVTHLNNGQWVTTRINWNPVDALRQSYLRMKTSNLDEFLDMMDIRTNSSNNTVYADADGNIAYFHGNFMPRRNPQIDYSQPVDGSNPATDWNGVHEVDETIMVVNPPNGWLQNTNNTPFSVAGENSPDPDDYPVYMAPDAENFRGVQAVRLLSQASDLTLESLLDLAYDPYINGFEQLVPGLISAWQANAADWPQLEQPIQALADWDFRVSTEAVGMTLAHFYGMNAAQRIDTPDGLSQMQQINWLGTDSPASERLQVFADTVAELDDKFGSWNTAWGEVNRFQRLTGEINHPYNDNEPSLPVGMASSRWGALASFGARAYPGTNRIYGSSGNSFVAVVEFGERLRAKSILAGGQSNDPQSPHFDDQAQRYVDRDFKDVAFYPEDVERRTQRRYHPGE</sequence>
<organism evidence="9 10">
    <name type="scientific">Pseudohongiella spirulinae</name>
    <dbReference type="NCBI Taxonomy" id="1249552"/>
    <lineage>
        <taxon>Bacteria</taxon>
        <taxon>Pseudomonadati</taxon>
        <taxon>Pseudomonadota</taxon>
        <taxon>Gammaproteobacteria</taxon>
        <taxon>Pseudomonadales</taxon>
        <taxon>Pseudohongiellaceae</taxon>
        <taxon>Pseudohongiella</taxon>
    </lineage>
</organism>
<dbReference type="PATRIC" id="fig|1249552.3.peg.950"/>
<feature type="signal peptide" evidence="8">
    <location>
        <begin position="1"/>
        <end position="27"/>
    </location>
</feature>
<dbReference type="PIRSF" id="PIRSF001227">
    <property type="entry name" value="Pen_acylase"/>
    <property type="match status" value="1"/>
</dbReference>
<dbReference type="RefSeq" id="WP_058021138.1">
    <property type="nucleotide sequence ID" value="NZ_CP013189.1"/>
</dbReference>
<evidence type="ECO:0000256" key="2">
    <source>
        <dbReference type="ARBA" id="ARBA00006586"/>
    </source>
</evidence>
<keyword evidence="5" id="KW-0865">Zymogen</keyword>
<evidence type="ECO:0000256" key="3">
    <source>
        <dbReference type="ARBA" id="ARBA00022729"/>
    </source>
</evidence>
<evidence type="ECO:0000256" key="7">
    <source>
        <dbReference type="PIRSR" id="PIRSR001227-2"/>
    </source>
</evidence>
<dbReference type="InterPro" id="IPR029055">
    <property type="entry name" value="Ntn_hydrolases_N"/>
</dbReference>
<dbReference type="STRING" id="1249552.PS2015_945"/>